<feature type="transmembrane region" description="Helical" evidence="6">
    <location>
        <begin position="105"/>
        <end position="126"/>
    </location>
</feature>
<evidence type="ECO:0000256" key="5">
    <source>
        <dbReference type="ARBA" id="ARBA00023136"/>
    </source>
</evidence>
<keyword evidence="4 6" id="KW-1133">Transmembrane helix</keyword>
<dbReference type="InterPro" id="IPR020846">
    <property type="entry name" value="MFS_dom"/>
</dbReference>
<dbReference type="Gene3D" id="1.20.1720.10">
    <property type="entry name" value="Multidrug resistance protein D"/>
    <property type="match status" value="1"/>
</dbReference>
<feature type="transmembrane region" description="Helical" evidence="6">
    <location>
        <begin position="7"/>
        <end position="28"/>
    </location>
</feature>
<feature type="transmembrane region" description="Helical" evidence="6">
    <location>
        <begin position="221"/>
        <end position="241"/>
    </location>
</feature>
<organism evidence="8 9">
    <name type="scientific">Marininema mesophilum</name>
    <dbReference type="NCBI Taxonomy" id="1048340"/>
    <lineage>
        <taxon>Bacteria</taxon>
        <taxon>Bacillati</taxon>
        <taxon>Bacillota</taxon>
        <taxon>Bacilli</taxon>
        <taxon>Bacillales</taxon>
        <taxon>Thermoactinomycetaceae</taxon>
        <taxon>Marininema</taxon>
    </lineage>
</organism>
<evidence type="ECO:0000256" key="4">
    <source>
        <dbReference type="ARBA" id="ARBA00022989"/>
    </source>
</evidence>
<evidence type="ECO:0000259" key="7">
    <source>
        <dbReference type="PROSITE" id="PS50850"/>
    </source>
</evidence>
<evidence type="ECO:0000256" key="6">
    <source>
        <dbReference type="SAM" id="Phobius"/>
    </source>
</evidence>
<dbReference type="AlphaFoldDB" id="A0A1H3AKQ8"/>
<dbReference type="PANTHER" id="PTHR42718:SF9">
    <property type="entry name" value="MAJOR FACILITATOR SUPERFAMILY MULTIDRUG TRANSPORTER MFSC"/>
    <property type="match status" value="1"/>
</dbReference>
<proteinExistence type="predicted"/>
<keyword evidence="2" id="KW-0813">Transport</keyword>
<feature type="transmembrane region" description="Helical" evidence="6">
    <location>
        <begin position="350"/>
        <end position="369"/>
    </location>
</feature>
<keyword evidence="9" id="KW-1185">Reference proteome</keyword>
<dbReference type="Proteomes" id="UP000198534">
    <property type="component" value="Unassembled WGS sequence"/>
</dbReference>
<dbReference type="Pfam" id="PF07690">
    <property type="entry name" value="MFS_1"/>
    <property type="match status" value="1"/>
</dbReference>
<feature type="domain" description="Major facilitator superfamily (MFS) profile" evidence="7">
    <location>
        <begin position="10"/>
        <end position="449"/>
    </location>
</feature>
<dbReference type="SUPFAM" id="SSF103473">
    <property type="entry name" value="MFS general substrate transporter"/>
    <property type="match status" value="1"/>
</dbReference>
<feature type="transmembrane region" description="Helical" evidence="6">
    <location>
        <begin position="326"/>
        <end position="344"/>
    </location>
</feature>
<dbReference type="RefSeq" id="WP_091741733.1">
    <property type="nucleotide sequence ID" value="NZ_FNNQ01000013.1"/>
</dbReference>
<feature type="transmembrane region" description="Helical" evidence="6">
    <location>
        <begin position="390"/>
        <end position="411"/>
    </location>
</feature>
<feature type="transmembrane region" description="Helical" evidence="6">
    <location>
        <begin position="423"/>
        <end position="444"/>
    </location>
</feature>
<feature type="transmembrane region" description="Helical" evidence="6">
    <location>
        <begin position="262"/>
        <end position="283"/>
    </location>
</feature>
<dbReference type="GO" id="GO:0022857">
    <property type="term" value="F:transmembrane transporter activity"/>
    <property type="evidence" value="ECO:0007669"/>
    <property type="project" value="InterPro"/>
</dbReference>
<name>A0A1H3AKQ8_9BACL</name>
<dbReference type="PANTHER" id="PTHR42718">
    <property type="entry name" value="MAJOR FACILITATOR SUPERFAMILY MULTIDRUG TRANSPORTER MFSC"/>
    <property type="match status" value="1"/>
</dbReference>
<dbReference type="GO" id="GO:0005886">
    <property type="term" value="C:plasma membrane"/>
    <property type="evidence" value="ECO:0007669"/>
    <property type="project" value="UniProtKB-SubCell"/>
</dbReference>
<evidence type="ECO:0000256" key="3">
    <source>
        <dbReference type="ARBA" id="ARBA00022692"/>
    </source>
</evidence>
<reference evidence="8 9" key="1">
    <citation type="submission" date="2016-10" db="EMBL/GenBank/DDBJ databases">
        <authorList>
            <person name="de Groot N.N."/>
        </authorList>
    </citation>
    <scope>NUCLEOTIDE SEQUENCE [LARGE SCALE GENOMIC DNA]</scope>
    <source>
        <strain evidence="8 9">DSM 45610</strain>
    </source>
</reference>
<feature type="transmembrane region" description="Helical" evidence="6">
    <location>
        <begin position="164"/>
        <end position="184"/>
    </location>
</feature>
<dbReference type="InterPro" id="IPR011701">
    <property type="entry name" value="MFS"/>
</dbReference>
<dbReference type="STRING" id="1048340.SAMN05444487_113117"/>
<evidence type="ECO:0000313" key="9">
    <source>
        <dbReference type="Proteomes" id="UP000198534"/>
    </source>
</evidence>
<feature type="transmembrane region" description="Helical" evidence="6">
    <location>
        <begin position="48"/>
        <end position="65"/>
    </location>
</feature>
<keyword evidence="5 6" id="KW-0472">Membrane</keyword>
<evidence type="ECO:0000256" key="2">
    <source>
        <dbReference type="ARBA" id="ARBA00022448"/>
    </source>
</evidence>
<feature type="transmembrane region" description="Helical" evidence="6">
    <location>
        <begin position="196"/>
        <end position="215"/>
    </location>
</feature>
<evidence type="ECO:0000313" key="8">
    <source>
        <dbReference type="EMBL" id="SDX30031.1"/>
    </source>
</evidence>
<feature type="transmembrane region" description="Helical" evidence="6">
    <location>
        <begin position="298"/>
        <end position="319"/>
    </location>
</feature>
<accession>A0A1H3AKQ8</accession>
<protein>
    <submittedName>
        <fullName evidence="8">Predicted arabinose efflux permease, MFS family</fullName>
    </submittedName>
</protein>
<feature type="transmembrane region" description="Helical" evidence="6">
    <location>
        <begin position="133"/>
        <end position="152"/>
    </location>
</feature>
<dbReference type="PRINTS" id="PR01036">
    <property type="entry name" value="TCRTETB"/>
</dbReference>
<dbReference type="InterPro" id="IPR036259">
    <property type="entry name" value="MFS_trans_sf"/>
</dbReference>
<dbReference type="EMBL" id="FNNQ01000013">
    <property type="protein sequence ID" value="SDX30031.1"/>
    <property type="molecule type" value="Genomic_DNA"/>
</dbReference>
<dbReference type="Gene3D" id="1.20.1250.20">
    <property type="entry name" value="MFS general substrate transporter like domains"/>
    <property type="match status" value="1"/>
</dbReference>
<gene>
    <name evidence="8" type="ORF">SAMN05444487_113117</name>
</gene>
<dbReference type="OrthoDB" id="2927441at2"/>
<feature type="transmembrane region" description="Helical" evidence="6">
    <location>
        <begin position="77"/>
        <end position="99"/>
    </location>
</feature>
<dbReference type="PROSITE" id="PS50850">
    <property type="entry name" value="MFS"/>
    <property type="match status" value="1"/>
</dbReference>
<evidence type="ECO:0000256" key="1">
    <source>
        <dbReference type="ARBA" id="ARBA00004651"/>
    </source>
</evidence>
<comment type="subcellular location">
    <subcellularLocation>
        <location evidence="1">Cell membrane</location>
        <topology evidence="1">Multi-pass membrane protein</topology>
    </subcellularLocation>
</comment>
<sequence length="450" mass="49370">MSNQIIYRLLIVTISMNVFASVMASSMLSIAFSDIVRSFNISYETLQWRNILFFSVFAVGLAFFGKLADRIGARKQLLLGLSLFIVASFMSSLTKNWYLFLSFQALQGLADAMIVPTLVIFIRLCFPENKIGWAFGWFSGTLAAATLIGPAIGGILLKYFPWSYIFYLLSGLAVIALIFSSINIPRSISEMSRNKVPLLGGIGLLVTVISLQVLFMDQVDLVVKVCSSILVLLGLASVIFVQFKKSGETAILPTGVFHNRTFILACVRVFCIFTTANAIALYAPSYLRDIHDIPTDQVGWIIMVDSIIGLLLAGIAGKWADSSPRIALTVGILFSLAATITLVFSDRFEYILLFCLIYLLLGMGGTIAMPSQNKIALMSVPTERTGEFMGFFQLIQFGTGAFAAGIFSSFMKDVEPDKISLSGFQSMLLIGAVFQIVAIITIFMDRRPVS</sequence>
<keyword evidence="3 6" id="KW-0812">Transmembrane</keyword>